<organism evidence="5 6">
    <name type="scientific">Nocardia jinanensis</name>
    <dbReference type="NCBI Taxonomy" id="382504"/>
    <lineage>
        <taxon>Bacteria</taxon>
        <taxon>Bacillati</taxon>
        <taxon>Actinomycetota</taxon>
        <taxon>Actinomycetes</taxon>
        <taxon>Mycobacteriales</taxon>
        <taxon>Nocardiaceae</taxon>
        <taxon>Nocardia</taxon>
    </lineage>
</organism>
<dbReference type="RefSeq" id="WP_229718891.1">
    <property type="nucleotide sequence ID" value="NZ_BMMH01000009.1"/>
</dbReference>
<dbReference type="SUPFAM" id="SSF46785">
    <property type="entry name" value="Winged helix' DNA-binding domain"/>
    <property type="match status" value="1"/>
</dbReference>
<dbReference type="PANTHER" id="PTHR33204:SF29">
    <property type="entry name" value="TRANSCRIPTIONAL REGULATOR"/>
    <property type="match status" value="1"/>
</dbReference>
<dbReference type="GO" id="GO:0003677">
    <property type="term" value="F:DNA binding"/>
    <property type="evidence" value="ECO:0007669"/>
    <property type="project" value="UniProtKB-KW"/>
</dbReference>
<evidence type="ECO:0000313" key="5">
    <source>
        <dbReference type="EMBL" id="GGL23242.1"/>
    </source>
</evidence>
<reference evidence="5" key="1">
    <citation type="journal article" date="2014" name="Int. J. Syst. Evol. Microbiol.">
        <title>Complete genome sequence of Corynebacterium casei LMG S-19264T (=DSM 44701T), isolated from a smear-ripened cheese.</title>
        <authorList>
            <consortium name="US DOE Joint Genome Institute (JGI-PGF)"/>
            <person name="Walter F."/>
            <person name="Albersmeier A."/>
            <person name="Kalinowski J."/>
            <person name="Ruckert C."/>
        </authorList>
    </citation>
    <scope>NUCLEOTIDE SEQUENCE</scope>
    <source>
        <strain evidence="5">CGMCC 4.3508</strain>
    </source>
</reference>
<evidence type="ECO:0000256" key="3">
    <source>
        <dbReference type="ARBA" id="ARBA00023163"/>
    </source>
</evidence>
<dbReference type="InterPro" id="IPR036388">
    <property type="entry name" value="WH-like_DNA-bd_sf"/>
</dbReference>
<dbReference type="Gene3D" id="1.10.10.10">
    <property type="entry name" value="Winged helix-like DNA-binding domain superfamily/Winged helix DNA-binding domain"/>
    <property type="match status" value="1"/>
</dbReference>
<evidence type="ECO:0000256" key="2">
    <source>
        <dbReference type="ARBA" id="ARBA00023125"/>
    </source>
</evidence>
<dbReference type="EMBL" id="BMMH01000009">
    <property type="protein sequence ID" value="GGL23242.1"/>
    <property type="molecule type" value="Genomic_DNA"/>
</dbReference>
<proteinExistence type="predicted"/>
<reference evidence="5" key="2">
    <citation type="submission" date="2020-09" db="EMBL/GenBank/DDBJ databases">
        <authorList>
            <person name="Sun Q."/>
            <person name="Zhou Y."/>
        </authorList>
    </citation>
    <scope>NUCLEOTIDE SEQUENCE</scope>
    <source>
        <strain evidence="5">CGMCC 4.3508</strain>
    </source>
</reference>
<gene>
    <name evidence="5" type="ORF">GCM10011588_42660</name>
</gene>
<protein>
    <recommendedName>
        <fullName evidence="4">HTH hxlR-type domain-containing protein</fullName>
    </recommendedName>
</protein>
<dbReference type="PROSITE" id="PS51118">
    <property type="entry name" value="HTH_HXLR"/>
    <property type="match status" value="1"/>
</dbReference>
<comment type="caution">
    <text evidence="5">The sequence shown here is derived from an EMBL/GenBank/DDBJ whole genome shotgun (WGS) entry which is preliminary data.</text>
</comment>
<evidence type="ECO:0000313" key="6">
    <source>
        <dbReference type="Proteomes" id="UP000638263"/>
    </source>
</evidence>
<dbReference type="PANTHER" id="PTHR33204">
    <property type="entry name" value="TRANSCRIPTIONAL REGULATOR, MARR FAMILY"/>
    <property type="match status" value="1"/>
</dbReference>
<name>A0A917RSB5_9NOCA</name>
<dbReference type="Proteomes" id="UP000638263">
    <property type="component" value="Unassembled WGS sequence"/>
</dbReference>
<dbReference type="InterPro" id="IPR036390">
    <property type="entry name" value="WH_DNA-bd_sf"/>
</dbReference>
<keyword evidence="2" id="KW-0238">DNA-binding</keyword>
<accession>A0A917RSB5</accession>
<sequence length="113" mass="12761">MREDMPDYCTIEAAMEVVGGKWKMAIINHLFDGTLRFGELCRAMPSITQRMLTRQLRELEADGLIRRTVYAEVPPKVEYDLTELGATLRPVAGLLESWGERYRAGIIPADSTS</sequence>
<keyword evidence="6" id="KW-1185">Reference proteome</keyword>
<evidence type="ECO:0000256" key="1">
    <source>
        <dbReference type="ARBA" id="ARBA00023015"/>
    </source>
</evidence>
<dbReference type="AlphaFoldDB" id="A0A917RSB5"/>
<evidence type="ECO:0000259" key="4">
    <source>
        <dbReference type="PROSITE" id="PS51118"/>
    </source>
</evidence>
<dbReference type="InterPro" id="IPR002577">
    <property type="entry name" value="HTH_HxlR"/>
</dbReference>
<dbReference type="Pfam" id="PF01638">
    <property type="entry name" value="HxlR"/>
    <property type="match status" value="1"/>
</dbReference>
<keyword evidence="1" id="KW-0805">Transcription regulation</keyword>
<feature type="domain" description="HTH hxlR-type" evidence="4">
    <location>
        <begin position="9"/>
        <end position="107"/>
    </location>
</feature>
<keyword evidence="3" id="KW-0804">Transcription</keyword>